<dbReference type="InterPro" id="IPR011004">
    <property type="entry name" value="Trimer_LpxA-like_sf"/>
</dbReference>
<dbReference type="KEGG" id="cza:CYCME_0449"/>
<name>S5TUS8_9GAMM</name>
<dbReference type="Gene3D" id="2.160.10.10">
    <property type="entry name" value="Hexapeptide repeat proteins"/>
    <property type="match status" value="1"/>
</dbReference>
<keyword evidence="2" id="KW-0808">Transferase</keyword>
<dbReference type="AlphaFoldDB" id="S5TUS8"/>
<protein>
    <submittedName>
        <fullName evidence="2">Acetyltransferase (Isoleucine patch superfamily)</fullName>
    </submittedName>
</protein>
<reference evidence="2 3" key="1">
    <citation type="submission" date="2013-05" db="EMBL/GenBank/DDBJ databases">
        <title>Between feast and famine: a lifestyle of most important marine PAH-degrading bacterium Cycloclasticus sp. 7ME.</title>
        <authorList>
            <person name="Yakimov M.M."/>
            <person name="Messina E."/>
            <person name="Genovese M."/>
            <person name="Denaro R."/>
            <person name="Crisafi F."/>
            <person name="Russo D."/>
            <person name="Cappello S."/>
            <person name="Santisi S."/>
            <person name="Smedile F."/>
            <person name="Golyshina O.V."/>
            <person name="Tran H."/>
            <person name="Pieper D.H."/>
            <person name="Golyshin P.N."/>
            <person name="Giuliano L."/>
        </authorList>
    </citation>
    <scope>NUCLEOTIDE SEQUENCE [LARGE SCALE GENOMIC DNA]</scope>
    <source>
        <strain evidence="2 3">78-ME</strain>
    </source>
</reference>
<dbReference type="InterPro" id="IPR050179">
    <property type="entry name" value="Trans_hexapeptide_repeat"/>
</dbReference>
<dbReference type="EMBL" id="CP005996">
    <property type="protein sequence ID" value="AGS38790.1"/>
    <property type="molecule type" value="Genomic_DNA"/>
</dbReference>
<dbReference type="PANTHER" id="PTHR43300:SF10">
    <property type="entry name" value="2,3,4,5-TETRAHYDROPYRIDINE-2,6-DICARBOXYLATE N-ACETYLTRANSFERASE"/>
    <property type="match status" value="1"/>
</dbReference>
<dbReference type="SUPFAM" id="SSF51161">
    <property type="entry name" value="Trimeric LpxA-like enzymes"/>
    <property type="match status" value="1"/>
</dbReference>
<dbReference type="InterPro" id="IPR001451">
    <property type="entry name" value="Hexapep"/>
</dbReference>
<sequence length="250" mass="26480">MSDIHPSAIVSPKAILGEGVQVGPFCIIHDNVILGSKVKVEAYCELGIKTPLSDGGALVIGTGALIRSHSTFYESSVFGEGLVTGHQVTVREGTVAGKGFQIGTSSEIQGDCSVGDYVRFQSNVFVGKKTIIGNFVWVLPYVVFTNDPTPPSNVLLGCTVEDYASISAASVILPGVIIGRHALVGAQACVTKNVPANMVVAGVPARVIGEAKKIKLRDGSDRSAYPWTKHFTRGYPNTETSTWSEREGEE</sequence>
<comment type="similarity">
    <text evidence="1">Belongs to the transferase hexapeptide repeat family.</text>
</comment>
<accession>S5TUS8</accession>
<dbReference type="PANTHER" id="PTHR43300">
    <property type="entry name" value="ACETYLTRANSFERASE"/>
    <property type="match status" value="1"/>
</dbReference>
<keyword evidence="3" id="KW-1185">Reference proteome</keyword>
<evidence type="ECO:0000256" key="1">
    <source>
        <dbReference type="ARBA" id="ARBA00007274"/>
    </source>
</evidence>
<dbReference type="Proteomes" id="UP000015380">
    <property type="component" value="Chromosome"/>
</dbReference>
<dbReference type="HOGENOM" id="CLU_051638_9_0_6"/>
<dbReference type="PATRIC" id="fig|1198232.3.peg.459"/>
<dbReference type="RefSeq" id="WP_020932007.1">
    <property type="nucleotide sequence ID" value="NC_021917.1"/>
</dbReference>
<organism evidence="2 3">
    <name type="scientific">Cycloclasticus zancles 78-ME</name>
    <dbReference type="NCBI Taxonomy" id="1198232"/>
    <lineage>
        <taxon>Bacteria</taxon>
        <taxon>Pseudomonadati</taxon>
        <taxon>Pseudomonadota</taxon>
        <taxon>Gammaproteobacteria</taxon>
        <taxon>Thiotrichales</taxon>
        <taxon>Piscirickettsiaceae</taxon>
        <taxon>Cycloclasticus</taxon>
    </lineage>
</organism>
<reference evidence="3" key="2">
    <citation type="journal article" date="2016" name="Environ. Microbiol. Rep.">
        <title>Analysis of defence systems and a conjugative IncP-1 plasmid in the marine polyaromatic hydrocarbons-degrading bacterium Cycloclasticus sp. 78-ME.</title>
        <authorList>
            <person name="Yakimov M.M."/>
            <person name="Crisafi F."/>
            <person name="Messina E."/>
            <person name="Smedile F."/>
            <person name="Lopatina A."/>
            <person name="Denaro R."/>
            <person name="Pieper D.H."/>
            <person name="Golyshin P.N."/>
            <person name="Giuliano L."/>
        </authorList>
    </citation>
    <scope>NUCLEOTIDE SEQUENCE [LARGE SCALE GENOMIC DNA]</scope>
    <source>
        <strain evidence="3">78-ME</strain>
    </source>
</reference>
<dbReference type="Pfam" id="PF00132">
    <property type="entry name" value="Hexapep"/>
    <property type="match status" value="1"/>
</dbReference>
<evidence type="ECO:0000313" key="3">
    <source>
        <dbReference type="Proteomes" id="UP000015380"/>
    </source>
</evidence>
<proteinExistence type="inferred from homology"/>
<dbReference type="CDD" id="cd03358">
    <property type="entry name" value="LbH_WxcM_N_like"/>
    <property type="match status" value="1"/>
</dbReference>
<dbReference type="GO" id="GO:0016740">
    <property type="term" value="F:transferase activity"/>
    <property type="evidence" value="ECO:0007669"/>
    <property type="project" value="UniProtKB-KW"/>
</dbReference>
<dbReference type="eggNOG" id="COG1043">
    <property type="taxonomic scope" value="Bacteria"/>
</dbReference>
<gene>
    <name evidence="2" type="ORF">CYCME_0449</name>
</gene>
<evidence type="ECO:0000313" key="2">
    <source>
        <dbReference type="EMBL" id="AGS38790.1"/>
    </source>
</evidence>